<proteinExistence type="inferred from homology"/>
<evidence type="ECO:0000256" key="2">
    <source>
        <dbReference type="ARBA" id="ARBA00023002"/>
    </source>
</evidence>
<dbReference type="InterPro" id="IPR002347">
    <property type="entry name" value="SDR_fam"/>
</dbReference>
<dbReference type="PANTHER" id="PTHR44196:SF1">
    <property type="entry name" value="DEHYDROGENASE_REDUCTASE SDR FAMILY MEMBER 7B"/>
    <property type="match status" value="1"/>
</dbReference>
<dbReference type="InterPro" id="IPR020904">
    <property type="entry name" value="Sc_DH/Rdtase_CS"/>
</dbReference>
<dbReference type="RefSeq" id="WP_138318662.1">
    <property type="nucleotide sequence ID" value="NZ_VCBC01000003.1"/>
</dbReference>
<organism evidence="5 6">
    <name type="scientific">Thalassotalea litorea</name>
    <dbReference type="NCBI Taxonomy" id="2020715"/>
    <lineage>
        <taxon>Bacteria</taxon>
        <taxon>Pseudomonadati</taxon>
        <taxon>Pseudomonadota</taxon>
        <taxon>Gammaproteobacteria</taxon>
        <taxon>Alteromonadales</taxon>
        <taxon>Colwelliaceae</taxon>
        <taxon>Thalassotalea</taxon>
    </lineage>
</organism>
<evidence type="ECO:0000313" key="5">
    <source>
        <dbReference type="EMBL" id="TLU67380.1"/>
    </source>
</evidence>
<keyword evidence="4" id="KW-0812">Transmembrane</keyword>
<keyword evidence="2" id="KW-0560">Oxidoreductase</keyword>
<keyword evidence="4" id="KW-1133">Transmembrane helix</keyword>
<dbReference type="Proteomes" id="UP000307790">
    <property type="component" value="Unassembled WGS sequence"/>
</dbReference>
<sequence>MKQVLITGATSGIGRSLALHYARNGFSVTACGRNEARLSELCNHHDNLKSLAFDITDSEQVIEASSTLEAFDIVILNAGDCEYIDNAANFDGALFKRVIGVNLLAMGDLLEHLIGKIRRGGQLVFVSSSVTYLPLPRAEAYGASKAGIDYLAKTLAIDLAPENIAVTLVQPGFIKTPLTDKNDFSMPFLLTAEQAAQRIYVGVEKRKKILDFPKRFTYLLRLLACMPFSWWCWLLTRKNK</sequence>
<dbReference type="PANTHER" id="PTHR44196">
    <property type="entry name" value="DEHYDROGENASE/REDUCTASE SDR FAMILY MEMBER 7B"/>
    <property type="match status" value="1"/>
</dbReference>
<dbReference type="SUPFAM" id="SSF51735">
    <property type="entry name" value="NAD(P)-binding Rossmann-fold domains"/>
    <property type="match status" value="1"/>
</dbReference>
<dbReference type="PRINTS" id="PR00080">
    <property type="entry name" value="SDRFAMILY"/>
</dbReference>
<comment type="similarity">
    <text evidence="1 3">Belongs to the short-chain dehydrogenases/reductases (SDR) family.</text>
</comment>
<protein>
    <submittedName>
        <fullName evidence="5">SDR family NAD(P)-dependent oxidoreductase</fullName>
    </submittedName>
</protein>
<dbReference type="PRINTS" id="PR00081">
    <property type="entry name" value="GDHRDH"/>
</dbReference>
<dbReference type="EMBL" id="VCBC01000003">
    <property type="protein sequence ID" value="TLU67380.1"/>
    <property type="molecule type" value="Genomic_DNA"/>
</dbReference>
<dbReference type="GO" id="GO:0016491">
    <property type="term" value="F:oxidoreductase activity"/>
    <property type="evidence" value="ECO:0007669"/>
    <property type="project" value="UniProtKB-KW"/>
</dbReference>
<reference evidence="5 6" key="1">
    <citation type="submission" date="2019-05" db="EMBL/GenBank/DDBJ databases">
        <title>Genome sequences of Thalassotalea litorea 1K03283.</title>
        <authorList>
            <person name="Zhang D."/>
        </authorList>
    </citation>
    <scope>NUCLEOTIDE SEQUENCE [LARGE SCALE GENOMIC DNA]</scope>
    <source>
        <strain evidence="5 6">MCCC 1K03283</strain>
    </source>
</reference>
<keyword evidence="6" id="KW-1185">Reference proteome</keyword>
<dbReference type="AlphaFoldDB" id="A0A5R9IPD0"/>
<feature type="transmembrane region" description="Helical" evidence="4">
    <location>
        <begin position="216"/>
        <end position="236"/>
    </location>
</feature>
<dbReference type="GO" id="GO:0016020">
    <property type="term" value="C:membrane"/>
    <property type="evidence" value="ECO:0007669"/>
    <property type="project" value="TreeGrafter"/>
</dbReference>
<dbReference type="Gene3D" id="3.40.50.720">
    <property type="entry name" value="NAD(P)-binding Rossmann-like Domain"/>
    <property type="match status" value="1"/>
</dbReference>
<dbReference type="InterPro" id="IPR036291">
    <property type="entry name" value="NAD(P)-bd_dom_sf"/>
</dbReference>
<comment type="caution">
    <text evidence="5">The sequence shown here is derived from an EMBL/GenBank/DDBJ whole genome shotgun (WGS) entry which is preliminary data.</text>
</comment>
<evidence type="ECO:0000256" key="1">
    <source>
        <dbReference type="ARBA" id="ARBA00006484"/>
    </source>
</evidence>
<gene>
    <name evidence="5" type="ORF">FE810_03630</name>
</gene>
<dbReference type="OrthoDB" id="335726at2"/>
<accession>A0A5R9IPD0</accession>
<evidence type="ECO:0000256" key="4">
    <source>
        <dbReference type="SAM" id="Phobius"/>
    </source>
</evidence>
<dbReference type="Pfam" id="PF00106">
    <property type="entry name" value="adh_short"/>
    <property type="match status" value="1"/>
</dbReference>
<evidence type="ECO:0000256" key="3">
    <source>
        <dbReference type="RuleBase" id="RU000363"/>
    </source>
</evidence>
<keyword evidence="4" id="KW-0472">Membrane</keyword>
<name>A0A5R9IPD0_9GAMM</name>
<dbReference type="PROSITE" id="PS00061">
    <property type="entry name" value="ADH_SHORT"/>
    <property type="match status" value="1"/>
</dbReference>
<evidence type="ECO:0000313" key="6">
    <source>
        <dbReference type="Proteomes" id="UP000307790"/>
    </source>
</evidence>